<dbReference type="EMBL" id="CAJVPT010063798">
    <property type="protein sequence ID" value="CAG8769236.1"/>
    <property type="molecule type" value="Genomic_DNA"/>
</dbReference>
<comment type="caution">
    <text evidence="1">The sequence shown here is derived from an EMBL/GenBank/DDBJ whole genome shotgun (WGS) entry which is preliminary data.</text>
</comment>
<dbReference type="Proteomes" id="UP000789525">
    <property type="component" value="Unassembled WGS sequence"/>
</dbReference>
<protein>
    <submittedName>
        <fullName evidence="1">9850_t:CDS:1</fullName>
    </submittedName>
</protein>
<proteinExistence type="predicted"/>
<reference evidence="1" key="1">
    <citation type="submission" date="2021-06" db="EMBL/GenBank/DDBJ databases">
        <authorList>
            <person name="Kallberg Y."/>
            <person name="Tangrot J."/>
            <person name="Rosling A."/>
        </authorList>
    </citation>
    <scope>NUCLEOTIDE SEQUENCE</scope>
    <source>
        <strain evidence="1">CL356</strain>
    </source>
</reference>
<name>A0ACA9QY28_9GLOM</name>
<feature type="non-terminal residue" evidence="1">
    <location>
        <position position="103"/>
    </location>
</feature>
<gene>
    <name evidence="1" type="ORF">ACOLOM_LOCUS13664</name>
</gene>
<sequence length="103" mass="11310">SDQVVTEANGPIRNGSRDPAVPGGREQQTSSLDHILVARVSTNDPVPPALYESPQEAQTSNGNDYFNKPTERTTSPDPIVHRPPRKRAVLVDALNWLVEDVQK</sequence>
<accession>A0ACA9QY28</accession>
<evidence type="ECO:0000313" key="1">
    <source>
        <dbReference type="EMBL" id="CAG8769236.1"/>
    </source>
</evidence>
<feature type="non-terminal residue" evidence="1">
    <location>
        <position position="1"/>
    </location>
</feature>
<organism evidence="1 2">
    <name type="scientific">Acaulospora colombiana</name>
    <dbReference type="NCBI Taxonomy" id="27376"/>
    <lineage>
        <taxon>Eukaryota</taxon>
        <taxon>Fungi</taxon>
        <taxon>Fungi incertae sedis</taxon>
        <taxon>Mucoromycota</taxon>
        <taxon>Glomeromycotina</taxon>
        <taxon>Glomeromycetes</taxon>
        <taxon>Diversisporales</taxon>
        <taxon>Acaulosporaceae</taxon>
        <taxon>Acaulospora</taxon>
    </lineage>
</organism>
<evidence type="ECO:0000313" key="2">
    <source>
        <dbReference type="Proteomes" id="UP000789525"/>
    </source>
</evidence>
<keyword evidence="2" id="KW-1185">Reference proteome</keyword>